<dbReference type="SUPFAM" id="SSF111126">
    <property type="entry name" value="Ligand-binding domain in the NO signalling and Golgi transport"/>
    <property type="match status" value="1"/>
</dbReference>
<gene>
    <name evidence="2" type="ORF">METZ01_LOCUS295456</name>
</gene>
<dbReference type="PANTHER" id="PTHR35090">
    <property type="entry name" value="DNA-DIRECTED RNA POLYMERASE SUBUNIT I"/>
    <property type="match status" value="1"/>
</dbReference>
<sequence length="160" mass="18134">MANPSIPIEVNQNTGIWSTDGLPMVYMPRHFFLNTHFAIEEALTEKLYAKTLYSAGHKSAWDWCKNESRTHRLSGFDVFRHYVSRISQRGWGQFTVTALNEKNGTADICLKHSVFVEHCGADVGRNLCYMYTGWFTGALEWAGQETGKFCSLTSYESSCA</sequence>
<protein>
    <recommendedName>
        <fullName evidence="1">DUF5943 domain-containing protein</fullName>
    </recommendedName>
</protein>
<dbReference type="InterPro" id="IPR045987">
    <property type="entry name" value="DUF5943"/>
</dbReference>
<dbReference type="AlphaFoldDB" id="A0A382M5G7"/>
<accession>A0A382M5G7</accession>
<dbReference type="PANTHER" id="PTHR35090:SF1">
    <property type="entry name" value="SLR0144 PROTEIN"/>
    <property type="match status" value="1"/>
</dbReference>
<dbReference type="InterPro" id="IPR024096">
    <property type="entry name" value="NO_sig/Golgi_transp_ligand-bd"/>
</dbReference>
<dbReference type="Pfam" id="PF19367">
    <property type="entry name" value="DUF5943"/>
    <property type="match status" value="1"/>
</dbReference>
<dbReference type="EMBL" id="UINC01090555">
    <property type="protein sequence ID" value="SVC42602.1"/>
    <property type="molecule type" value="Genomic_DNA"/>
</dbReference>
<proteinExistence type="predicted"/>
<name>A0A382M5G7_9ZZZZ</name>
<evidence type="ECO:0000313" key="2">
    <source>
        <dbReference type="EMBL" id="SVC42602.1"/>
    </source>
</evidence>
<organism evidence="2">
    <name type="scientific">marine metagenome</name>
    <dbReference type="NCBI Taxonomy" id="408172"/>
    <lineage>
        <taxon>unclassified sequences</taxon>
        <taxon>metagenomes</taxon>
        <taxon>ecological metagenomes</taxon>
    </lineage>
</organism>
<reference evidence="2" key="1">
    <citation type="submission" date="2018-05" db="EMBL/GenBank/DDBJ databases">
        <authorList>
            <person name="Lanie J.A."/>
            <person name="Ng W.-L."/>
            <person name="Kazmierczak K.M."/>
            <person name="Andrzejewski T.M."/>
            <person name="Davidsen T.M."/>
            <person name="Wayne K.J."/>
            <person name="Tettelin H."/>
            <person name="Glass J.I."/>
            <person name="Rusch D."/>
            <person name="Podicherti R."/>
            <person name="Tsui H.-C.T."/>
            <person name="Winkler M.E."/>
        </authorList>
    </citation>
    <scope>NUCLEOTIDE SEQUENCE</scope>
</reference>
<feature type="non-terminal residue" evidence="2">
    <location>
        <position position="160"/>
    </location>
</feature>
<feature type="domain" description="DUF5943" evidence="1">
    <location>
        <begin position="3"/>
        <end position="96"/>
    </location>
</feature>
<evidence type="ECO:0000259" key="1">
    <source>
        <dbReference type="Pfam" id="PF19367"/>
    </source>
</evidence>